<evidence type="ECO:0000313" key="2">
    <source>
        <dbReference type="EMBL" id="ESL04917.1"/>
    </source>
</evidence>
<comment type="caution">
    <text evidence="2">The sequence shown here is derived from an EMBL/GenBank/DDBJ whole genome shotgun (WGS) entry which is preliminary data.</text>
</comment>
<protein>
    <submittedName>
        <fullName evidence="2">Uncharacterized protein</fullName>
    </submittedName>
</protein>
<organism evidence="2 3">
    <name type="scientific">Trypanosoma rangeli SC58</name>
    <dbReference type="NCBI Taxonomy" id="429131"/>
    <lineage>
        <taxon>Eukaryota</taxon>
        <taxon>Discoba</taxon>
        <taxon>Euglenozoa</taxon>
        <taxon>Kinetoplastea</taxon>
        <taxon>Metakinetoplastina</taxon>
        <taxon>Trypanosomatida</taxon>
        <taxon>Trypanosomatidae</taxon>
        <taxon>Trypanosoma</taxon>
        <taxon>Herpetosoma</taxon>
    </lineage>
</organism>
<accession>A0A061IV35</accession>
<keyword evidence="1" id="KW-0472">Membrane</keyword>
<dbReference type="Proteomes" id="UP000031737">
    <property type="component" value="Unassembled WGS sequence"/>
</dbReference>
<feature type="transmembrane region" description="Helical" evidence="1">
    <location>
        <begin position="81"/>
        <end position="105"/>
    </location>
</feature>
<dbReference type="VEuPathDB" id="TriTrypDB:TRSC58_07526"/>
<evidence type="ECO:0000313" key="3">
    <source>
        <dbReference type="Proteomes" id="UP000031737"/>
    </source>
</evidence>
<name>A0A061IV35_TRYRA</name>
<keyword evidence="1" id="KW-1133">Transmembrane helix</keyword>
<proteinExistence type="predicted"/>
<keyword evidence="3" id="KW-1185">Reference proteome</keyword>
<keyword evidence="1" id="KW-0812">Transmembrane</keyword>
<feature type="transmembrane region" description="Helical" evidence="1">
    <location>
        <begin position="32"/>
        <end position="51"/>
    </location>
</feature>
<dbReference type="EMBL" id="AUPL01007983">
    <property type="protein sequence ID" value="ESL04917.1"/>
    <property type="molecule type" value="Genomic_DNA"/>
</dbReference>
<dbReference type="AlphaFoldDB" id="A0A061IV35"/>
<evidence type="ECO:0000256" key="1">
    <source>
        <dbReference type="SAM" id="Phobius"/>
    </source>
</evidence>
<sequence>MKADDCSPISFLFFFFLEEVKGIRVSYFRIFLIIFFVFVFRWLPYCFLLECFSSEKHFFFFAVVVVCFFCLPPFMCMHPTPLFSPLTVCVFFFSFLPLPLLSVYFC</sequence>
<feature type="transmembrane region" description="Helical" evidence="1">
    <location>
        <begin position="58"/>
        <end position="75"/>
    </location>
</feature>
<reference evidence="2 3" key="1">
    <citation type="submission" date="2013-07" db="EMBL/GenBank/DDBJ databases">
        <authorList>
            <person name="Stoco P.H."/>
            <person name="Wagner G."/>
            <person name="Gerber A."/>
            <person name="Zaha A."/>
            <person name="Thompson C."/>
            <person name="Bartholomeu D.C."/>
            <person name="Luckemeyer D.D."/>
            <person name="Bahia D."/>
            <person name="Loreto E."/>
            <person name="Prestes E.B."/>
            <person name="Lima F.M."/>
            <person name="Rodrigues-Luiz G."/>
            <person name="Vallejo G.A."/>
            <person name="Filho J.F."/>
            <person name="Monteiro K.M."/>
            <person name="Tyler K.M."/>
            <person name="de Almeida L.G."/>
            <person name="Ortiz M.F."/>
            <person name="Siervo M.A."/>
            <person name="de Moraes M.H."/>
            <person name="Cunha O.L."/>
            <person name="Mendonca-Neto R."/>
            <person name="Silva R."/>
            <person name="Teixeira S.M."/>
            <person name="Murta S.M."/>
            <person name="Sincero T.C."/>
            <person name="Mendes T.A."/>
            <person name="Urmenyi T.P."/>
            <person name="Silva V.G."/>
            <person name="da Rocha W.D."/>
            <person name="Andersson B."/>
            <person name="Romanha A.J."/>
            <person name="Steindel M."/>
            <person name="de Vasconcelos A.T."/>
            <person name="Grisard E.C."/>
        </authorList>
    </citation>
    <scope>NUCLEOTIDE SEQUENCE [LARGE SCALE GENOMIC DNA]</scope>
    <source>
        <strain evidence="2 3">SC58</strain>
    </source>
</reference>
<gene>
    <name evidence="2" type="ORF">TRSC58_07526</name>
</gene>